<dbReference type="InterPro" id="IPR001650">
    <property type="entry name" value="Helicase_C-like"/>
</dbReference>
<dbReference type="AlphaFoldDB" id="A0A1H6VNL3"/>
<dbReference type="InterPro" id="IPR014001">
    <property type="entry name" value="Helicase_ATP-bd"/>
</dbReference>
<dbReference type="Proteomes" id="UP000199532">
    <property type="component" value="Unassembled WGS sequence"/>
</dbReference>
<dbReference type="PROSITE" id="PS51192">
    <property type="entry name" value="HELICASE_ATP_BIND_1"/>
    <property type="match status" value="1"/>
</dbReference>
<dbReference type="PANTHER" id="PTHR10799">
    <property type="entry name" value="SNF2/RAD54 HELICASE FAMILY"/>
    <property type="match status" value="1"/>
</dbReference>
<dbReference type="SUPFAM" id="SSF52540">
    <property type="entry name" value="P-loop containing nucleoside triphosphate hydrolases"/>
    <property type="match status" value="2"/>
</dbReference>
<dbReference type="Pfam" id="PF00176">
    <property type="entry name" value="SNF2-rel_dom"/>
    <property type="match status" value="1"/>
</dbReference>
<protein>
    <submittedName>
        <fullName evidence="4">Helicase conserved C-terminal domain-containing protein</fullName>
    </submittedName>
</protein>
<gene>
    <name evidence="4" type="ORF">SAMN04487995_3134</name>
</gene>
<dbReference type="OrthoDB" id="9760715at2"/>
<dbReference type="InterPro" id="IPR027417">
    <property type="entry name" value="P-loop_NTPase"/>
</dbReference>
<dbReference type="SMART" id="SM00490">
    <property type="entry name" value="HELICc"/>
    <property type="match status" value="1"/>
</dbReference>
<keyword evidence="4" id="KW-0067">ATP-binding</keyword>
<dbReference type="PROSITE" id="PS51194">
    <property type="entry name" value="HELICASE_CTER"/>
    <property type="match status" value="1"/>
</dbReference>
<dbReference type="Gene3D" id="3.40.50.10810">
    <property type="entry name" value="Tandem AAA-ATPase domain"/>
    <property type="match status" value="1"/>
</dbReference>
<keyword evidence="4" id="KW-0347">Helicase</keyword>
<evidence type="ECO:0000259" key="3">
    <source>
        <dbReference type="PROSITE" id="PS51194"/>
    </source>
</evidence>
<dbReference type="Pfam" id="PF00271">
    <property type="entry name" value="Helicase_C"/>
    <property type="match status" value="1"/>
</dbReference>
<keyword evidence="5" id="KW-1185">Reference proteome</keyword>
<keyword evidence="1" id="KW-0378">Hydrolase</keyword>
<dbReference type="InterPro" id="IPR049730">
    <property type="entry name" value="SNF2/RAD54-like_C"/>
</dbReference>
<dbReference type="Gene3D" id="3.40.50.300">
    <property type="entry name" value="P-loop containing nucleotide triphosphate hydrolases"/>
    <property type="match status" value="1"/>
</dbReference>
<dbReference type="RefSeq" id="WP_090336401.1">
    <property type="nucleotide sequence ID" value="NZ_FNXY01000004.1"/>
</dbReference>
<dbReference type="InterPro" id="IPR038718">
    <property type="entry name" value="SNF2-like_sf"/>
</dbReference>
<dbReference type="InterPro" id="IPR000330">
    <property type="entry name" value="SNF2_N"/>
</dbReference>
<evidence type="ECO:0000256" key="1">
    <source>
        <dbReference type="ARBA" id="ARBA00022801"/>
    </source>
</evidence>
<dbReference type="SMART" id="SM00487">
    <property type="entry name" value="DEXDc"/>
    <property type="match status" value="1"/>
</dbReference>
<evidence type="ECO:0000313" key="5">
    <source>
        <dbReference type="Proteomes" id="UP000199532"/>
    </source>
</evidence>
<reference evidence="4 5" key="1">
    <citation type="submission" date="2016-10" db="EMBL/GenBank/DDBJ databases">
        <authorList>
            <person name="de Groot N.N."/>
        </authorList>
    </citation>
    <scope>NUCLEOTIDE SEQUENCE [LARGE SCALE GENOMIC DNA]</scope>
    <source>
        <strain evidence="4 5">DSM 19938</strain>
    </source>
</reference>
<dbReference type="EMBL" id="FNXY01000004">
    <property type="protein sequence ID" value="SEJ03337.1"/>
    <property type="molecule type" value="Genomic_DNA"/>
</dbReference>
<feature type="domain" description="Helicase ATP-binding" evidence="2">
    <location>
        <begin position="708"/>
        <end position="868"/>
    </location>
</feature>
<dbReference type="GO" id="GO:0004386">
    <property type="term" value="F:helicase activity"/>
    <property type="evidence" value="ECO:0007669"/>
    <property type="project" value="UniProtKB-KW"/>
</dbReference>
<name>A0A1H6VNL3_9BACT</name>
<keyword evidence="4" id="KW-0547">Nucleotide-binding</keyword>
<sequence length="1154" mass="130716">MNKAARPDLALVERTADMDYILPFGDEAFTLSEETIESHYIPVNAIRNNKLGFFDITFVKFCHPAIDLDVAFGKSVRRIHLTIAPSNLSVSCDCGCQSEKLCIHAYKTLVTLIDRRGQKYFSKFYKPEQIGLAEHYPGFFQVKTTIDGVSIHANEQLGSVYMPDEISTDRKIRGCDEYLSGPVTHDQLGYCIYTIYRQDHLPFLAGFLGQLLNDGSDIKSFSTLFQTSAAPDHIAFTDQQLMLNAIGSQIQSVNEQLGQTEVEISTSNLTALAIKYNSPTVSNTDLLRQCLLGLWSRAQKLLSDEHFVIRYSDGRKIAYNHKPKKGYTRPFRAADSELSITFTLTQHQGYFQLHLNLIVGGQFLDSYELFPAKDPLFVLDNSSKVHLLPSNLRDLDLITALRYTGFNLTVMDIHLQQFNAQVLRWLCLHYPVHFDFATGLDQRDLVIEQRQVFIFQKGDSICLEPQVLYKDGIVLPVLTGGTGWFEFNKDRPDVFVREKTSETEFVDLIKTMHPNFASQSCKIGSYFSLPKKKVLQTGCLSDILSLLKENGITVLGLEDTAELSDYLNTVDIRLNIHADKDWFEITLKAACGAAVVSIEALREAVLENNGQLNFKNGTRAAISPTWQKKLRQVLSFGQTTKSGLRLSGFHYKLVDELYDQQSRQQLNQFFENCKKKVADSIEAIESVVPDSVRATLRPYQKEGYNWLLFLRNNGWGGILADDMGLGKTLQVLTLLQKVYHNGVHTRPSLLIVPTSLLFNWQQEAKKFTPDLRVIRYHGAFRQQQASQLDSGDVILTTYKTVLNDIDILKSVEFEYVIIDEAQAIKNPSSQRYKAVSILDARSKLALTGTPVENSGSDLYALMNFVNPGILGNLRGFNKLLSPKAQTEDKTHLQKVINTFILRRTKQQVAKDLPEKTEMVIYCEMEEEQRAVYEAYRVRYQNALKDKVNETGSGNSKLYALEGLMKLRQICNAPALVNHQTDPAAVPAKIKELMRRLKEVTPHHKVLVFSSFTGFLGLIKQQLEISQIEYANLDGKSREDQRSKMVQRFQTDDDTRVFLISLKAGGTGLNLTAAEYVFLVDPWWNPAAESQAIDRCYRIGQKNKVMAYRMICKDTLEEKILNMQEQKRQLANELVSDGGGPLHAMSQHDIIELFN</sequence>
<evidence type="ECO:0000259" key="2">
    <source>
        <dbReference type="PROSITE" id="PS51192"/>
    </source>
</evidence>
<dbReference type="GO" id="GO:0016787">
    <property type="term" value="F:hydrolase activity"/>
    <property type="evidence" value="ECO:0007669"/>
    <property type="project" value="UniProtKB-KW"/>
</dbReference>
<dbReference type="STRING" id="408657.SAMN04487995_3134"/>
<dbReference type="GO" id="GO:0005524">
    <property type="term" value="F:ATP binding"/>
    <property type="evidence" value="ECO:0007669"/>
    <property type="project" value="InterPro"/>
</dbReference>
<accession>A0A1H6VNL3</accession>
<evidence type="ECO:0000313" key="4">
    <source>
        <dbReference type="EMBL" id="SEJ03337.1"/>
    </source>
</evidence>
<organism evidence="4 5">
    <name type="scientific">Dyadobacter koreensis</name>
    <dbReference type="NCBI Taxonomy" id="408657"/>
    <lineage>
        <taxon>Bacteria</taxon>
        <taxon>Pseudomonadati</taxon>
        <taxon>Bacteroidota</taxon>
        <taxon>Cytophagia</taxon>
        <taxon>Cytophagales</taxon>
        <taxon>Spirosomataceae</taxon>
        <taxon>Dyadobacter</taxon>
    </lineage>
</organism>
<dbReference type="CDD" id="cd18793">
    <property type="entry name" value="SF2_C_SNF"/>
    <property type="match status" value="1"/>
</dbReference>
<feature type="domain" description="Helicase C-terminal" evidence="3">
    <location>
        <begin position="988"/>
        <end position="1150"/>
    </location>
</feature>
<proteinExistence type="predicted"/>